<protein>
    <submittedName>
        <fullName evidence="1">Uncharacterized protein</fullName>
    </submittedName>
</protein>
<keyword evidence="2" id="KW-1185">Reference proteome</keyword>
<accession>A0ABN2LNK6</accession>
<gene>
    <name evidence="1" type="ORF">GCM10009811_18840</name>
</gene>
<reference evidence="1 2" key="1">
    <citation type="journal article" date="2019" name="Int. J. Syst. Evol. Microbiol.">
        <title>The Global Catalogue of Microorganisms (GCM) 10K type strain sequencing project: providing services to taxonomists for standard genome sequencing and annotation.</title>
        <authorList>
            <consortium name="The Broad Institute Genomics Platform"/>
            <consortium name="The Broad Institute Genome Sequencing Center for Infectious Disease"/>
            <person name="Wu L."/>
            <person name="Ma J."/>
        </authorList>
    </citation>
    <scope>NUCLEOTIDE SEQUENCE [LARGE SCALE GENOMIC DNA]</scope>
    <source>
        <strain evidence="1 2">JCM 15592</strain>
    </source>
</reference>
<organism evidence="1 2">
    <name type="scientific">Nostocoides veronense</name>
    <dbReference type="NCBI Taxonomy" id="330836"/>
    <lineage>
        <taxon>Bacteria</taxon>
        <taxon>Bacillati</taxon>
        <taxon>Actinomycetota</taxon>
        <taxon>Actinomycetes</taxon>
        <taxon>Micrococcales</taxon>
        <taxon>Intrasporangiaceae</taxon>
        <taxon>Nostocoides</taxon>
    </lineage>
</organism>
<sequence length="196" mass="21519">MQKPRIRAAQVLFETAETLYAARSALRSGDQEAADEVLMRARGSEAQLRALSEASSEGIALVRYSPLLRQHRQHVQDVADLVAPLDRLVRNSRVLARRVSVAAWREDEVPSEVAGLVGATAEVTEFCANELFARRLPTRARDRIKQVGAESSHLHLSDLTLSSAVIIAQCRSMLADLLELTGMSYADARAAIPDMD</sequence>
<proteinExistence type="predicted"/>
<dbReference type="Proteomes" id="UP001499938">
    <property type="component" value="Unassembled WGS sequence"/>
</dbReference>
<name>A0ABN2LNK6_9MICO</name>
<evidence type="ECO:0000313" key="2">
    <source>
        <dbReference type="Proteomes" id="UP001499938"/>
    </source>
</evidence>
<evidence type="ECO:0000313" key="1">
    <source>
        <dbReference type="EMBL" id="GAA1794504.1"/>
    </source>
</evidence>
<dbReference type="EMBL" id="BAAAPO010000030">
    <property type="protein sequence ID" value="GAA1794504.1"/>
    <property type="molecule type" value="Genomic_DNA"/>
</dbReference>
<comment type="caution">
    <text evidence="1">The sequence shown here is derived from an EMBL/GenBank/DDBJ whole genome shotgun (WGS) entry which is preliminary data.</text>
</comment>